<dbReference type="PANTHER" id="PTHR10869:SF223">
    <property type="entry name" value="PROLYL 4-HYDROXYLASE SUBUNIT ALPHA-3"/>
    <property type="match status" value="1"/>
</dbReference>
<organism evidence="4 5">
    <name type="scientific">Ilyodon furcidens</name>
    <name type="common">goldbreast splitfin</name>
    <dbReference type="NCBI Taxonomy" id="33524"/>
    <lineage>
        <taxon>Eukaryota</taxon>
        <taxon>Metazoa</taxon>
        <taxon>Chordata</taxon>
        <taxon>Craniata</taxon>
        <taxon>Vertebrata</taxon>
        <taxon>Euteleostomi</taxon>
        <taxon>Actinopterygii</taxon>
        <taxon>Neopterygii</taxon>
        <taxon>Teleostei</taxon>
        <taxon>Neoteleostei</taxon>
        <taxon>Acanthomorphata</taxon>
        <taxon>Ovalentaria</taxon>
        <taxon>Atherinomorphae</taxon>
        <taxon>Cyprinodontiformes</taxon>
        <taxon>Goodeidae</taxon>
        <taxon>Ilyodon</taxon>
    </lineage>
</organism>
<reference evidence="4 5" key="1">
    <citation type="submission" date="2021-06" db="EMBL/GenBank/DDBJ databases">
        <authorList>
            <person name="Palmer J.M."/>
        </authorList>
    </citation>
    <scope>NUCLEOTIDE SEQUENCE [LARGE SCALE GENOMIC DNA]</scope>
    <source>
        <strain evidence="5">if_2019</strain>
        <tissue evidence="4">Muscle</tissue>
    </source>
</reference>
<dbReference type="EMBL" id="JAHRIQ010006807">
    <property type="protein sequence ID" value="MEQ2223320.1"/>
    <property type="molecule type" value="Genomic_DNA"/>
</dbReference>
<dbReference type="Proteomes" id="UP001482620">
    <property type="component" value="Unassembled WGS sequence"/>
</dbReference>
<sequence length="146" mass="16530">MMSLILKDKPMHFQNPRLFCDHFTNNNSPALLLQPVRREVLSLQPHVVLYHDFITGAEAEDIKKLAQDGLKRSVVAAGEKQETADYRISKSAWLKGSENSIVGRLDHRISVLTGLNVKHPYGEFLQVVNYGIGGHYEPHFDHATVR</sequence>
<accession>A0ABV0SRU8</accession>
<keyword evidence="3" id="KW-0408">Iron</keyword>
<evidence type="ECO:0000313" key="5">
    <source>
        <dbReference type="Proteomes" id="UP001482620"/>
    </source>
</evidence>
<dbReference type="Gene3D" id="2.60.120.620">
    <property type="entry name" value="q2cbj1_9rhob like domain"/>
    <property type="match status" value="1"/>
</dbReference>
<evidence type="ECO:0000313" key="4">
    <source>
        <dbReference type="EMBL" id="MEQ2223320.1"/>
    </source>
</evidence>
<keyword evidence="5" id="KW-1185">Reference proteome</keyword>
<dbReference type="PANTHER" id="PTHR10869">
    <property type="entry name" value="PROLYL 4-HYDROXYLASE ALPHA SUBUNIT"/>
    <property type="match status" value="1"/>
</dbReference>
<evidence type="ECO:0000256" key="2">
    <source>
        <dbReference type="ARBA" id="ARBA00022896"/>
    </source>
</evidence>
<comment type="caution">
    <text evidence="4">The sequence shown here is derived from an EMBL/GenBank/DDBJ whole genome shotgun (WGS) entry which is preliminary data.</text>
</comment>
<name>A0ABV0SRU8_9TELE</name>
<keyword evidence="1" id="KW-0479">Metal-binding</keyword>
<evidence type="ECO:0000256" key="3">
    <source>
        <dbReference type="ARBA" id="ARBA00023004"/>
    </source>
</evidence>
<proteinExistence type="predicted"/>
<gene>
    <name evidence="4" type="primary">P4HA3_2</name>
    <name evidence="4" type="ORF">ILYODFUR_035541</name>
</gene>
<evidence type="ECO:0000256" key="1">
    <source>
        <dbReference type="ARBA" id="ARBA00022723"/>
    </source>
</evidence>
<dbReference type="InterPro" id="IPR045054">
    <property type="entry name" value="P4HA-like"/>
</dbReference>
<keyword evidence="2" id="KW-0847">Vitamin C</keyword>
<protein>
    <submittedName>
        <fullName evidence="4">Prolyl 4-hydroxylase subunit alpha-3</fullName>
    </submittedName>
</protein>